<keyword evidence="7 9" id="KW-0472">Membrane</keyword>
<feature type="transmembrane region" description="Helical" evidence="9">
    <location>
        <begin position="12"/>
        <end position="34"/>
    </location>
</feature>
<sequence>MAVIQLKKGRTLVFVAFVLSAFGCYFGVNIYIAWKRNTCSNEVGKEFLRELCDLYQKKIIGGNLCSSICVTKTIKFDHCTNYREGKVVIIANTEKQKHPLILKSSQHKYENFNTISFKIDGRIEYPNMDFFRRLIYESVYLNLGINLTKGIDVIEQVWSMNPLTFMQTVKGFPEASHILMDSVWSLIQQEEYLMLRMSQHLPYIPRLHGTCGYMYAVESAPPPQIFYSSVVKGGWSARVKLALAILDVVRALDSDYHEPLHLCDVKPENFGISDVNNQVKLIDTDCIFRDSTIKQIFHNKSCRTDEDCTFFDCKGWCRRKVDKCANERINTNLQVVCEHIFMGKYFFIGLLKKPPMRLKEQLSNILRRCAFPVTYNNNSLVKYYKRKVYWELYRLLQRSIGIGVPMPTDP</sequence>
<keyword evidence="8" id="KW-1015">Disulfide bond</keyword>
<gene>
    <name evidence="11" type="ORF">OCBIM_22010375mg</name>
</gene>
<evidence type="ECO:0000256" key="6">
    <source>
        <dbReference type="ARBA" id="ARBA00022989"/>
    </source>
</evidence>
<dbReference type="InterPro" id="IPR022049">
    <property type="entry name" value="FAM69_kinase_dom"/>
</dbReference>
<dbReference type="Pfam" id="PF14875">
    <property type="entry name" value="PIP49_N"/>
    <property type="match status" value="1"/>
</dbReference>
<dbReference type="AlphaFoldDB" id="A0A0L8IFS1"/>
<feature type="domain" description="FAM69 N-terminal" evidence="10">
    <location>
        <begin position="6"/>
        <end position="160"/>
    </location>
</feature>
<proteinExistence type="inferred from homology"/>
<dbReference type="PANTHER" id="PTHR21093:SF2">
    <property type="entry name" value="DIVERGENT PROTEIN KINASE DOMAIN 1C"/>
    <property type="match status" value="1"/>
</dbReference>
<name>A0A0L8IFS1_OCTBM</name>
<dbReference type="OrthoDB" id="8543887at2759"/>
<evidence type="ECO:0000256" key="7">
    <source>
        <dbReference type="ARBA" id="ARBA00023136"/>
    </source>
</evidence>
<dbReference type="InterPro" id="IPR029244">
    <property type="entry name" value="FAM69_N"/>
</dbReference>
<dbReference type="EMBL" id="KQ415876">
    <property type="protein sequence ID" value="KOF99860.1"/>
    <property type="molecule type" value="Genomic_DNA"/>
</dbReference>
<comment type="similarity">
    <text evidence="2">Belongs to the DIPK family.</text>
</comment>
<dbReference type="KEGG" id="obi:106870743"/>
<evidence type="ECO:0000256" key="1">
    <source>
        <dbReference type="ARBA" id="ARBA00004648"/>
    </source>
</evidence>
<protein>
    <recommendedName>
        <fullName evidence="10">FAM69 N-terminal domain-containing protein</fullName>
    </recommendedName>
</protein>
<evidence type="ECO:0000256" key="5">
    <source>
        <dbReference type="ARBA" id="ARBA00022968"/>
    </source>
</evidence>
<keyword evidence="6 9" id="KW-1133">Transmembrane helix</keyword>
<keyword evidence="3 9" id="KW-0812">Transmembrane</keyword>
<dbReference type="InterPro" id="IPR011009">
    <property type="entry name" value="Kinase-like_dom_sf"/>
</dbReference>
<dbReference type="GO" id="GO:0005789">
    <property type="term" value="C:endoplasmic reticulum membrane"/>
    <property type="evidence" value="ECO:0007669"/>
    <property type="project" value="UniProtKB-SubCell"/>
</dbReference>
<dbReference type="SUPFAM" id="SSF56112">
    <property type="entry name" value="Protein kinase-like (PK-like)"/>
    <property type="match status" value="1"/>
</dbReference>
<evidence type="ECO:0000256" key="4">
    <source>
        <dbReference type="ARBA" id="ARBA00022824"/>
    </source>
</evidence>
<dbReference type="Pfam" id="PF12260">
    <property type="entry name" value="PIP49_C"/>
    <property type="match status" value="1"/>
</dbReference>
<evidence type="ECO:0000313" key="11">
    <source>
        <dbReference type="EMBL" id="KOF99860.1"/>
    </source>
</evidence>
<keyword evidence="5" id="KW-0735">Signal-anchor</keyword>
<comment type="subcellular location">
    <subcellularLocation>
        <location evidence="1">Endoplasmic reticulum membrane</location>
        <topology evidence="1">Single-pass type II membrane protein</topology>
    </subcellularLocation>
</comment>
<dbReference type="OMA" id="LHYDRGK"/>
<evidence type="ECO:0000256" key="3">
    <source>
        <dbReference type="ARBA" id="ARBA00022692"/>
    </source>
</evidence>
<organism evidence="11">
    <name type="scientific">Octopus bimaculoides</name>
    <name type="common">California two-spotted octopus</name>
    <dbReference type="NCBI Taxonomy" id="37653"/>
    <lineage>
        <taxon>Eukaryota</taxon>
        <taxon>Metazoa</taxon>
        <taxon>Spiralia</taxon>
        <taxon>Lophotrochozoa</taxon>
        <taxon>Mollusca</taxon>
        <taxon>Cephalopoda</taxon>
        <taxon>Coleoidea</taxon>
        <taxon>Octopodiformes</taxon>
        <taxon>Octopoda</taxon>
        <taxon>Incirrata</taxon>
        <taxon>Octopodidae</taxon>
        <taxon>Octopus</taxon>
    </lineage>
</organism>
<dbReference type="SMART" id="SM01299">
    <property type="entry name" value="PIP49_N"/>
    <property type="match status" value="1"/>
</dbReference>
<dbReference type="PANTHER" id="PTHR21093">
    <property type="entry name" value="DIVERGENT PROTEIN KINASE DOMAIN 1C-RELATED"/>
    <property type="match status" value="1"/>
</dbReference>
<dbReference type="PROSITE" id="PS51257">
    <property type="entry name" value="PROKAR_LIPOPROTEIN"/>
    <property type="match status" value="1"/>
</dbReference>
<evidence type="ECO:0000259" key="10">
    <source>
        <dbReference type="SMART" id="SM01299"/>
    </source>
</evidence>
<evidence type="ECO:0000256" key="8">
    <source>
        <dbReference type="ARBA" id="ARBA00023157"/>
    </source>
</evidence>
<accession>A0A0L8IFS1</accession>
<evidence type="ECO:0000256" key="2">
    <source>
        <dbReference type="ARBA" id="ARBA00006338"/>
    </source>
</evidence>
<reference evidence="11" key="1">
    <citation type="submission" date="2015-07" db="EMBL/GenBank/DDBJ databases">
        <title>MeaNS - Measles Nucleotide Surveillance Program.</title>
        <authorList>
            <person name="Tran T."/>
            <person name="Druce J."/>
        </authorList>
    </citation>
    <scope>NUCLEOTIDE SEQUENCE</scope>
    <source>
        <strain evidence="11">UCB-OBI-ISO-001</strain>
        <tissue evidence="11">Gonad</tissue>
    </source>
</reference>
<evidence type="ECO:0000256" key="9">
    <source>
        <dbReference type="SAM" id="Phobius"/>
    </source>
</evidence>
<keyword evidence="4" id="KW-0256">Endoplasmic reticulum</keyword>